<evidence type="ECO:0000313" key="3">
    <source>
        <dbReference type="EnsemblFungi" id="EJT68843"/>
    </source>
</evidence>
<dbReference type="EnsemblFungi" id="EJT68843">
    <property type="protein sequence ID" value="EJT68843"/>
    <property type="gene ID" value="GGTG_13595"/>
</dbReference>
<feature type="region of interest" description="Disordered" evidence="1">
    <location>
        <begin position="41"/>
        <end position="62"/>
    </location>
</feature>
<dbReference type="EMBL" id="GL385413">
    <property type="protein sequence ID" value="EJT68843.1"/>
    <property type="molecule type" value="Genomic_DNA"/>
</dbReference>
<feature type="compositionally biased region" description="Low complexity" evidence="1">
    <location>
        <begin position="236"/>
        <end position="256"/>
    </location>
</feature>
<reference evidence="3" key="5">
    <citation type="submission" date="2018-04" db="UniProtKB">
        <authorList>
            <consortium name="EnsemblFungi"/>
        </authorList>
    </citation>
    <scope>IDENTIFICATION</scope>
    <source>
        <strain evidence="3">R3-111a-1</strain>
    </source>
</reference>
<gene>
    <name evidence="3" type="primary">20354053</name>
    <name evidence="2" type="ORF">GGTG_13595</name>
</gene>
<organism evidence="2">
    <name type="scientific">Gaeumannomyces tritici (strain R3-111a-1)</name>
    <name type="common">Wheat and barley take-all root rot fungus</name>
    <name type="synonym">Gaeumannomyces graminis var. tritici</name>
    <dbReference type="NCBI Taxonomy" id="644352"/>
    <lineage>
        <taxon>Eukaryota</taxon>
        <taxon>Fungi</taxon>
        <taxon>Dikarya</taxon>
        <taxon>Ascomycota</taxon>
        <taxon>Pezizomycotina</taxon>
        <taxon>Sordariomycetes</taxon>
        <taxon>Sordariomycetidae</taxon>
        <taxon>Magnaporthales</taxon>
        <taxon>Magnaporthaceae</taxon>
        <taxon>Gaeumannomyces</taxon>
    </lineage>
</organism>
<dbReference type="AlphaFoldDB" id="J8QKU3"/>
<feature type="compositionally biased region" description="Basic residues" evidence="1">
    <location>
        <begin position="47"/>
        <end position="60"/>
    </location>
</feature>
<feature type="non-terminal residue" evidence="2">
    <location>
        <position position="1"/>
    </location>
</feature>
<sequence length="262" mass="28173">MKNKRFAIILCHVEDRLQLLGSKPNHFVVANVDWREETVENLQGKGKGGRKERSGKKSGKFTHWGMDRNMADSLREDCEKELEFELEDSENELGDYTGNTCLLQCLTAVRSYFGVEAPQGDQGDQHLVRSFYLKLLLEHWVSQNNEEATSGTLQGPQNNSCGPTTSTANTQIAIAEGPLAAGLPESAIQHGNEATVEDVPSDGSVHQSPQSAAHFTSAQFAPLAGPSRKCLPNGRTTAAGGTSTASGCSPLPSGSLPKPPLQ</sequence>
<feature type="region of interest" description="Disordered" evidence="1">
    <location>
        <begin position="147"/>
        <end position="167"/>
    </location>
</feature>
<name>J8QKU3_GAET3</name>
<evidence type="ECO:0000313" key="2">
    <source>
        <dbReference type="EMBL" id="EJT68843.1"/>
    </source>
</evidence>
<reference evidence="2" key="2">
    <citation type="submission" date="2010-07" db="EMBL/GenBank/DDBJ databases">
        <authorList>
            <consortium name="The Broad Institute Genome Sequencing Platform"/>
            <consortium name="Broad Institute Genome Sequencing Center for Infectious Disease"/>
            <person name="Ma L.-J."/>
            <person name="Dead R."/>
            <person name="Young S."/>
            <person name="Zeng Q."/>
            <person name="Koehrsen M."/>
            <person name="Alvarado L."/>
            <person name="Berlin A."/>
            <person name="Chapman S.B."/>
            <person name="Chen Z."/>
            <person name="Freedman E."/>
            <person name="Gellesch M."/>
            <person name="Goldberg J."/>
            <person name="Griggs A."/>
            <person name="Gujja S."/>
            <person name="Heilman E.R."/>
            <person name="Heiman D."/>
            <person name="Hepburn T."/>
            <person name="Howarth C."/>
            <person name="Jen D."/>
            <person name="Larson L."/>
            <person name="Mehta T."/>
            <person name="Neiman D."/>
            <person name="Pearson M."/>
            <person name="Roberts A."/>
            <person name="Saif S."/>
            <person name="Shea T."/>
            <person name="Shenoy N."/>
            <person name="Sisk P."/>
            <person name="Stolte C."/>
            <person name="Sykes S."/>
            <person name="Walk T."/>
            <person name="White J."/>
            <person name="Yandava C."/>
            <person name="Haas B."/>
            <person name="Nusbaum C."/>
            <person name="Birren B."/>
        </authorList>
    </citation>
    <scope>NUCLEOTIDE SEQUENCE</scope>
    <source>
        <strain evidence="2">R3-111a-1</strain>
    </source>
</reference>
<reference evidence="4" key="1">
    <citation type="submission" date="2010-07" db="EMBL/GenBank/DDBJ databases">
        <title>The genome sequence of Gaeumannomyces graminis var. tritici strain R3-111a-1.</title>
        <authorList>
            <consortium name="The Broad Institute Genome Sequencing Platform"/>
            <person name="Ma L.-J."/>
            <person name="Dead R."/>
            <person name="Young S."/>
            <person name="Zeng Q."/>
            <person name="Koehrsen M."/>
            <person name="Alvarado L."/>
            <person name="Berlin A."/>
            <person name="Chapman S.B."/>
            <person name="Chen Z."/>
            <person name="Freedman E."/>
            <person name="Gellesch M."/>
            <person name="Goldberg J."/>
            <person name="Griggs A."/>
            <person name="Gujja S."/>
            <person name="Heilman E.R."/>
            <person name="Heiman D."/>
            <person name="Hepburn T."/>
            <person name="Howarth C."/>
            <person name="Jen D."/>
            <person name="Larson L."/>
            <person name="Mehta T."/>
            <person name="Neiman D."/>
            <person name="Pearson M."/>
            <person name="Roberts A."/>
            <person name="Saif S."/>
            <person name="Shea T."/>
            <person name="Shenoy N."/>
            <person name="Sisk P."/>
            <person name="Stolte C."/>
            <person name="Sykes S."/>
            <person name="Walk T."/>
            <person name="White J."/>
            <person name="Yandava C."/>
            <person name="Haas B."/>
            <person name="Nusbaum C."/>
            <person name="Birren B."/>
        </authorList>
    </citation>
    <scope>NUCLEOTIDE SEQUENCE [LARGE SCALE GENOMIC DNA]</scope>
    <source>
        <strain evidence="4">R3-111a-1</strain>
    </source>
</reference>
<reference evidence="3" key="4">
    <citation type="journal article" date="2015" name="G3 (Bethesda)">
        <title>Genome sequences of three phytopathogenic species of the Magnaporthaceae family of fungi.</title>
        <authorList>
            <person name="Okagaki L.H."/>
            <person name="Nunes C.C."/>
            <person name="Sailsbery J."/>
            <person name="Clay B."/>
            <person name="Brown D."/>
            <person name="John T."/>
            <person name="Oh Y."/>
            <person name="Young N."/>
            <person name="Fitzgerald M."/>
            <person name="Haas B.J."/>
            <person name="Zeng Q."/>
            <person name="Young S."/>
            <person name="Adiconis X."/>
            <person name="Fan L."/>
            <person name="Levin J.Z."/>
            <person name="Mitchell T.K."/>
            <person name="Okubara P.A."/>
            <person name="Farman M.L."/>
            <person name="Kohn L.M."/>
            <person name="Birren B."/>
            <person name="Ma L.-J."/>
            <person name="Dean R.A."/>
        </authorList>
    </citation>
    <scope>NUCLEOTIDE SEQUENCE</scope>
    <source>
        <strain evidence="3">R3-111a-1</strain>
    </source>
</reference>
<dbReference type="VEuPathDB" id="FungiDB:GGTG_13595"/>
<evidence type="ECO:0000256" key="1">
    <source>
        <dbReference type="SAM" id="MobiDB-lite"/>
    </source>
</evidence>
<dbReference type="RefSeq" id="XP_009229773.1">
    <property type="nucleotide sequence ID" value="XM_009231509.1"/>
</dbReference>
<accession>J8QKU3</accession>
<feature type="compositionally biased region" description="Polar residues" evidence="1">
    <location>
        <begin position="204"/>
        <end position="213"/>
    </location>
</feature>
<proteinExistence type="predicted"/>
<evidence type="ECO:0000313" key="4">
    <source>
        <dbReference type="Proteomes" id="UP000006039"/>
    </source>
</evidence>
<feature type="region of interest" description="Disordered" evidence="1">
    <location>
        <begin position="225"/>
        <end position="262"/>
    </location>
</feature>
<protein>
    <submittedName>
        <fullName evidence="2 3">Uncharacterized protein</fullName>
    </submittedName>
</protein>
<feature type="region of interest" description="Disordered" evidence="1">
    <location>
        <begin position="192"/>
        <end position="213"/>
    </location>
</feature>
<keyword evidence="4" id="KW-1185">Reference proteome</keyword>
<reference evidence="2" key="3">
    <citation type="submission" date="2010-09" db="EMBL/GenBank/DDBJ databases">
        <title>Annotation of Gaeumannomyces graminis var. tritici R3-111a-1.</title>
        <authorList>
            <consortium name="The Broad Institute Genome Sequencing Platform"/>
            <person name="Ma L.-J."/>
            <person name="Dead R."/>
            <person name="Young S.K."/>
            <person name="Zeng Q."/>
            <person name="Gargeya S."/>
            <person name="Fitzgerald M."/>
            <person name="Haas B."/>
            <person name="Abouelleil A."/>
            <person name="Alvarado L."/>
            <person name="Arachchi H.M."/>
            <person name="Berlin A."/>
            <person name="Brown A."/>
            <person name="Chapman S.B."/>
            <person name="Chen Z."/>
            <person name="Dunbar C."/>
            <person name="Freedman E."/>
            <person name="Gearin G."/>
            <person name="Gellesch M."/>
            <person name="Goldberg J."/>
            <person name="Griggs A."/>
            <person name="Gujja S."/>
            <person name="Heiman D."/>
            <person name="Howarth C."/>
            <person name="Larson L."/>
            <person name="Lui A."/>
            <person name="MacDonald P.J.P."/>
            <person name="Mehta T."/>
            <person name="Montmayeur A."/>
            <person name="Murphy C."/>
            <person name="Neiman D."/>
            <person name="Pearson M."/>
            <person name="Priest M."/>
            <person name="Roberts A."/>
            <person name="Saif S."/>
            <person name="Shea T."/>
            <person name="Shenoy N."/>
            <person name="Sisk P."/>
            <person name="Stolte C."/>
            <person name="Sykes S."/>
            <person name="Yandava C."/>
            <person name="Wortman J."/>
            <person name="Nusbaum C."/>
            <person name="Birren B."/>
        </authorList>
    </citation>
    <scope>NUCLEOTIDE SEQUENCE</scope>
    <source>
        <strain evidence="2">R3-111a-1</strain>
    </source>
</reference>
<dbReference type="GeneID" id="20354053"/>
<dbReference type="Proteomes" id="UP000006039">
    <property type="component" value="Unassembled WGS sequence"/>
</dbReference>